<dbReference type="InterPro" id="IPR051213">
    <property type="entry name" value="START_lipid_transfer"/>
</dbReference>
<evidence type="ECO:0000256" key="1">
    <source>
        <dbReference type="SAM" id="MobiDB-lite"/>
    </source>
</evidence>
<dbReference type="GO" id="GO:0005737">
    <property type="term" value="C:cytoplasm"/>
    <property type="evidence" value="ECO:0007669"/>
    <property type="project" value="UniProtKB-ARBA"/>
</dbReference>
<feature type="region of interest" description="Disordered" evidence="1">
    <location>
        <begin position="34"/>
        <end position="58"/>
    </location>
</feature>
<organism evidence="3">
    <name type="scientific">Noctiluca scintillans</name>
    <name type="common">Sea sparkle</name>
    <name type="synonym">Red tide dinoflagellate</name>
    <dbReference type="NCBI Taxonomy" id="2966"/>
    <lineage>
        <taxon>Eukaryota</taxon>
        <taxon>Sar</taxon>
        <taxon>Alveolata</taxon>
        <taxon>Dinophyceae</taxon>
        <taxon>Noctilucales</taxon>
        <taxon>Noctilucaceae</taxon>
        <taxon>Noctiluca</taxon>
    </lineage>
</organism>
<dbReference type="SUPFAM" id="SSF55961">
    <property type="entry name" value="Bet v1-like"/>
    <property type="match status" value="3"/>
</dbReference>
<dbReference type="GO" id="GO:0008289">
    <property type="term" value="F:lipid binding"/>
    <property type="evidence" value="ECO:0007669"/>
    <property type="project" value="InterPro"/>
</dbReference>
<proteinExistence type="predicted"/>
<feature type="compositionally biased region" description="Acidic residues" evidence="1">
    <location>
        <begin position="41"/>
        <end position="57"/>
    </location>
</feature>
<dbReference type="InterPro" id="IPR002913">
    <property type="entry name" value="START_lipid-bd_dom"/>
</dbReference>
<feature type="domain" description="START" evidence="2">
    <location>
        <begin position="186"/>
        <end position="279"/>
    </location>
</feature>
<gene>
    <name evidence="3" type="ORF">NSCI0253_LOCUS35311</name>
</gene>
<sequence length="772" mass="87725">MDNARVSTSLRNAKALLEEVCLIEQHCIASPVDTEAVDKAEESDETDGDTLPSDDEWAGFTDPVEWFAGLLTDVMTNVEGEDVGSTGDATPQISVSRILDESDKKCSLFYCDTSPVVATHFLVRFPKVSLEAVFLALWEKARRADWDPESELEGLTQPDPTDVTGEHDFRFVFRCPWPFWDRELLQRSWQLPLPSGGRAIVLQSFDDEARYPQKPDRIRAVTHKAAYMFRPVAGEEGVDLTVVWQLDIGGVIPSWAHSMIAQRVVWKAESWAESLREYCMRTWPTDLCEAERVEPLTRMSREQVARNLLEDLLKTEIQCHSRKVFTEVGCMPFHSRSDGPQVVRIIDEADRMYCLIHTAEGPVTVFVWARLWGAPLEVGFNALWDKAERSVWDKDSEFEVLSPDALGHMDVTHEQTVRWVPKVPFFLWQREAFLRCWQIPLRDRRGGKAMVMHSFDDCAARKLQVQIPRSGFLLRSPEVAGADSVAGFEITMSFQMNLGSHIPSWAQTLYQRSAVRQTFRWLECLQNHCAHRARVVPAPDAPPVAGFSDDPEELLHAVMGITDRCAKAVAGHDQDGHEVYRLVDEEFRTFWALYDPHSSQVIAVQRLRMWGASAEDVTTSLWSKDHRPVWDPCVEIIEGDDSSNYHVLRVVLEAPWPLDNRELLQHCWRMPLPADGERAHGTALVMRSFADEERFPVAPGCTRAFTHMSAQMVRSLPPHDDRPEEGVGFEVTLVAHVDLGCFVPRWILTKLSVARGLIWVQGLRDHARSLPT</sequence>
<dbReference type="AlphaFoldDB" id="A0A7S1APF2"/>
<dbReference type="InterPro" id="IPR023393">
    <property type="entry name" value="START-like_dom_sf"/>
</dbReference>
<dbReference type="PANTHER" id="PTHR19308:SF14">
    <property type="entry name" value="START DOMAIN-CONTAINING PROTEIN"/>
    <property type="match status" value="1"/>
</dbReference>
<accession>A0A7S1APF2</accession>
<evidence type="ECO:0000313" key="3">
    <source>
        <dbReference type="EMBL" id="CAD8860956.1"/>
    </source>
</evidence>
<dbReference type="PANTHER" id="PTHR19308">
    <property type="entry name" value="PHOSPHATIDYLCHOLINE TRANSFER PROTEIN"/>
    <property type="match status" value="1"/>
</dbReference>
<name>A0A7S1APF2_NOCSC</name>
<dbReference type="Gene3D" id="3.30.530.20">
    <property type="match status" value="3"/>
</dbReference>
<dbReference type="EMBL" id="HBFQ01049508">
    <property type="protein sequence ID" value="CAD8860956.1"/>
    <property type="molecule type" value="Transcribed_RNA"/>
</dbReference>
<protein>
    <recommendedName>
        <fullName evidence="2">START domain-containing protein</fullName>
    </recommendedName>
</protein>
<evidence type="ECO:0000259" key="2">
    <source>
        <dbReference type="Pfam" id="PF01852"/>
    </source>
</evidence>
<dbReference type="Pfam" id="PF01852">
    <property type="entry name" value="START"/>
    <property type="match status" value="1"/>
</dbReference>
<reference evidence="3" key="1">
    <citation type="submission" date="2021-01" db="EMBL/GenBank/DDBJ databases">
        <authorList>
            <person name="Corre E."/>
            <person name="Pelletier E."/>
            <person name="Niang G."/>
            <person name="Scheremetjew M."/>
            <person name="Finn R."/>
            <person name="Kale V."/>
            <person name="Holt S."/>
            <person name="Cochrane G."/>
            <person name="Meng A."/>
            <person name="Brown T."/>
            <person name="Cohen L."/>
        </authorList>
    </citation>
    <scope>NUCLEOTIDE SEQUENCE</scope>
</reference>